<accession>K2KD85</accession>
<feature type="chain" id="PRO_5003859716" evidence="2">
    <location>
        <begin position="17"/>
        <end position="1322"/>
    </location>
</feature>
<protein>
    <submittedName>
        <fullName evidence="3">Uncharacterized protein</fullName>
    </submittedName>
</protein>
<feature type="transmembrane region" description="Helical" evidence="1">
    <location>
        <begin position="1140"/>
        <end position="1158"/>
    </location>
</feature>
<dbReference type="eggNOG" id="ENOG502Z83T">
    <property type="taxonomic scope" value="Bacteria"/>
</dbReference>
<proteinExistence type="predicted"/>
<keyword evidence="4" id="KW-1185">Reference proteome</keyword>
<feature type="signal peptide" evidence="2">
    <location>
        <begin position="1"/>
        <end position="16"/>
    </location>
</feature>
<organism evidence="3 4">
    <name type="scientific">Gallaecimonas xiamenensis 3-C-1</name>
    <dbReference type="NCBI Taxonomy" id="745411"/>
    <lineage>
        <taxon>Bacteria</taxon>
        <taxon>Pseudomonadati</taxon>
        <taxon>Pseudomonadota</taxon>
        <taxon>Gammaproteobacteria</taxon>
        <taxon>Enterobacterales</taxon>
        <taxon>Gallaecimonadaceae</taxon>
        <taxon>Gallaecimonas</taxon>
    </lineage>
</organism>
<gene>
    <name evidence="3" type="ORF">B3C1_08136</name>
</gene>
<comment type="caution">
    <text evidence="3">The sequence shown here is derived from an EMBL/GenBank/DDBJ whole genome shotgun (WGS) entry which is preliminary data.</text>
</comment>
<keyword evidence="1" id="KW-0472">Membrane</keyword>
<feature type="transmembrane region" description="Helical" evidence="1">
    <location>
        <begin position="1170"/>
        <end position="1194"/>
    </location>
</feature>
<name>K2KD85_9GAMM</name>
<evidence type="ECO:0000313" key="4">
    <source>
        <dbReference type="Proteomes" id="UP000006755"/>
    </source>
</evidence>
<dbReference type="STRING" id="745411.B3C1_08136"/>
<evidence type="ECO:0000256" key="2">
    <source>
        <dbReference type="SAM" id="SignalP"/>
    </source>
</evidence>
<reference evidence="3 4" key="1">
    <citation type="journal article" date="2012" name="J. Bacteriol.">
        <title>Genome Sequence of Gallaecimonas xiamenensis Type Strain 3-C-1.</title>
        <authorList>
            <person name="Lai Q."/>
            <person name="Wang L."/>
            <person name="Wang W."/>
            <person name="Shao Z."/>
        </authorList>
    </citation>
    <scope>NUCLEOTIDE SEQUENCE [LARGE SCALE GENOMIC DNA]</scope>
    <source>
        <strain evidence="3 4">3-C-1</strain>
    </source>
</reference>
<keyword evidence="1" id="KW-0812">Transmembrane</keyword>
<dbReference type="RefSeq" id="WP_008484113.1">
    <property type="nucleotide sequence ID" value="NZ_AMRI01000009.1"/>
</dbReference>
<evidence type="ECO:0000313" key="3">
    <source>
        <dbReference type="EMBL" id="EKE75230.1"/>
    </source>
</evidence>
<feature type="transmembrane region" description="Helical" evidence="1">
    <location>
        <begin position="1215"/>
        <end position="1237"/>
    </location>
</feature>
<keyword evidence="1" id="KW-1133">Transmembrane helix</keyword>
<feature type="transmembrane region" description="Helical" evidence="1">
    <location>
        <begin position="529"/>
        <end position="550"/>
    </location>
</feature>
<evidence type="ECO:0000256" key="1">
    <source>
        <dbReference type="SAM" id="Phobius"/>
    </source>
</evidence>
<sequence length="1322" mass="145367">MRLLFLLLLCCGQALAAVPNPLQPWQDWVMDGQNWRQCPLAFGRQGDNQGDFQCLWLGSLTLALDDRQGQFSLPMERLDDGWVTLPGAPGDTWPQDLRLDGQPVAAVDRAGRPSLWLAKGRYQLQGRFHWPKLPQSLRLPANQALLNLTLNGQALTQPLRRGDQLVLSSKQQEKGAGEASLDVKTFRLYTDGLPPLLETELRLDITGPSREQVLGKVLPAGFEPVALQSDLPARFDADGALRVQLMPGVKRIRIGARAQALADSLTVRPDGVLPAQEVWSVAGQGKLRSLGFEGASPIDPSQTQMPGEWRQLPAFVITQDAPLRLVEQSRGRQMAANRLHLDRRLWLGFDGDSYHFADRLSGELRQDWRLDMAAPYQLQQAAEEGRPLPLTQNPSGQGTGIELRSSQLDLSASGELAQGGAWPVSGWSSPMESVSLALMLPPGYRLLAAVGAESNSTSWLGAWNLLDMFILVLTTALVYKLCGWRWAALVLPALALLFHEPGMPYWLLLNATLAMLAYRELGQRFHRVAFWYQWLSLGALVLVLVPFAAAEVRALLHPQLEARIGASVYEPNIERIEVTASRYEEAELADKAKAVAEEKREALARQSRLRSVSAPLVPPAPKAQAYLDNQVASTGPGLPDWQWHRYQLDWRNPVATDTTLRLWILPYWLRAPLLALALAGLLGWLAWQLKGRWQAHQGAALLLLILLPLPKDAMAAMPDGALLAELKERLSRPPQCAPHCLALEEARLELGDQQWTLTLQTEAKAAASLPLPANWLPALVEVDGQRSLSLLENGQLQLPLAKGRHQVVLTGPVPAIDRLSLDFPLVPGKVQVTAQGWDATGLSGNHLVGSSLGLVRKAREQGPGFKTGQLAVSPYVRVVRSLHFGDRWSVDTLVQRMAPEADAFSVKVALLPGEQLQSSLPQEAGQVRLDFAPGQQQLRFSSLLARSDSLTLTAPPLAERVEIWRLLPSNLWRLALSGTPQIESDDGEDWQAQFAPRGGEQLRVDISQPQQLGGATLAFDGVMLSQQLGEGRSSATLALDYRASLGGKHALTLPDQWQLTRVRQDGDKLSLGVKDGTLLLPIQPGQHRLEMEFRSPQGISLLQGLPQLNLGLAAANIRVQLDLGPDRWLLYSHGPVNGPVVLYWSALLVFLVLALGLHRTGLLPVGVVDLLLLGLGLSTLSWGLLILVVAWLLAIGWRRRQEQILTQPWFNPVQVALMALGGLALLLLVLAVPYGLLSRPDMMLAGPGSSGLSWYQDLSDGSLPGLWLLNLPLWVYKGAMLLWAIWLSFALIRWVRLAWQALNVGGFWFTKVWGDEKPKGDS</sequence>
<feature type="transmembrane region" description="Helical" evidence="1">
    <location>
        <begin position="1273"/>
        <end position="1292"/>
    </location>
</feature>
<feature type="transmembrane region" description="Helical" evidence="1">
    <location>
        <begin position="667"/>
        <end position="687"/>
    </location>
</feature>
<dbReference type="EMBL" id="AMRI01000009">
    <property type="protein sequence ID" value="EKE75230.1"/>
    <property type="molecule type" value="Genomic_DNA"/>
</dbReference>
<dbReference type="OrthoDB" id="220327at2"/>
<dbReference type="Proteomes" id="UP000006755">
    <property type="component" value="Unassembled WGS sequence"/>
</dbReference>
<feature type="transmembrane region" description="Helical" evidence="1">
    <location>
        <begin position="486"/>
        <end position="509"/>
    </location>
</feature>
<keyword evidence="2" id="KW-0732">Signal</keyword>